<organism evidence="2 3">
    <name type="scientific">Ascaris lumbricoides</name>
    <name type="common">Giant roundworm</name>
    <dbReference type="NCBI Taxonomy" id="6252"/>
    <lineage>
        <taxon>Eukaryota</taxon>
        <taxon>Metazoa</taxon>
        <taxon>Ecdysozoa</taxon>
        <taxon>Nematoda</taxon>
        <taxon>Chromadorea</taxon>
        <taxon>Rhabditida</taxon>
        <taxon>Spirurina</taxon>
        <taxon>Ascaridomorpha</taxon>
        <taxon>Ascaridoidea</taxon>
        <taxon>Ascarididae</taxon>
        <taxon>Ascaris</taxon>
    </lineage>
</organism>
<accession>A0A0M3HP53</accession>
<keyword evidence="1" id="KW-0812">Transmembrane</keyword>
<evidence type="ECO:0000256" key="1">
    <source>
        <dbReference type="SAM" id="Phobius"/>
    </source>
</evidence>
<evidence type="ECO:0000313" key="3">
    <source>
        <dbReference type="WBParaSite" id="ALUE_0000360601-mRNA-1"/>
    </source>
</evidence>
<dbReference type="AlphaFoldDB" id="A0A0M3HP53"/>
<sequence length="78" mass="8896">MKGNNQSFELSGIKRKIFSLLDAIIIYFCKFAISMLTMITSCLCICLYLFASLKILKPDSAENAVTKFGIYNIRYKIL</sequence>
<dbReference type="WBParaSite" id="ALUE_0000360601-mRNA-1">
    <property type="protein sequence ID" value="ALUE_0000360601-mRNA-1"/>
    <property type="gene ID" value="ALUE_0000360601"/>
</dbReference>
<dbReference type="Proteomes" id="UP000036681">
    <property type="component" value="Unplaced"/>
</dbReference>
<protein>
    <submittedName>
        <fullName evidence="3">RDD family protein</fullName>
    </submittedName>
</protein>
<name>A0A0M3HP53_ASCLU</name>
<proteinExistence type="predicted"/>
<evidence type="ECO:0000313" key="2">
    <source>
        <dbReference type="Proteomes" id="UP000036681"/>
    </source>
</evidence>
<keyword evidence="1" id="KW-0472">Membrane</keyword>
<keyword evidence="1" id="KW-1133">Transmembrane helix</keyword>
<reference evidence="3" key="1">
    <citation type="submission" date="2017-02" db="UniProtKB">
        <authorList>
            <consortium name="WormBaseParasite"/>
        </authorList>
    </citation>
    <scope>IDENTIFICATION</scope>
</reference>
<feature type="transmembrane region" description="Helical" evidence="1">
    <location>
        <begin position="24"/>
        <end position="50"/>
    </location>
</feature>
<keyword evidence="2" id="KW-1185">Reference proteome</keyword>